<dbReference type="InterPro" id="IPR003593">
    <property type="entry name" value="AAA+_ATPase"/>
</dbReference>
<dbReference type="AlphaFoldDB" id="A0A150P2T6"/>
<accession>A0A150P2T6</accession>
<dbReference type="SUPFAM" id="SSF52540">
    <property type="entry name" value="P-loop containing nucleoside triphosphate hydrolases"/>
    <property type="match status" value="1"/>
</dbReference>
<dbReference type="GO" id="GO:0035435">
    <property type="term" value="P:phosphate ion transmembrane transport"/>
    <property type="evidence" value="ECO:0007669"/>
    <property type="project" value="InterPro"/>
</dbReference>
<dbReference type="CDD" id="cd03260">
    <property type="entry name" value="ABC_PstB_phosphate_transporter"/>
    <property type="match status" value="1"/>
</dbReference>
<dbReference type="GO" id="GO:0005524">
    <property type="term" value="F:ATP binding"/>
    <property type="evidence" value="ECO:0007669"/>
    <property type="project" value="UniProtKB-KW"/>
</dbReference>
<organism evidence="5 6">
    <name type="scientific">Sorangium cellulosum</name>
    <name type="common">Polyangium cellulosum</name>
    <dbReference type="NCBI Taxonomy" id="56"/>
    <lineage>
        <taxon>Bacteria</taxon>
        <taxon>Pseudomonadati</taxon>
        <taxon>Myxococcota</taxon>
        <taxon>Polyangia</taxon>
        <taxon>Polyangiales</taxon>
        <taxon>Polyangiaceae</taxon>
        <taxon>Sorangium</taxon>
    </lineage>
</organism>
<dbReference type="InterPro" id="IPR005670">
    <property type="entry name" value="PstB-like"/>
</dbReference>
<reference evidence="5 6" key="1">
    <citation type="submission" date="2014-02" db="EMBL/GenBank/DDBJ databases">
        <title>The small core and large imbalanced accessory genome model reveals a collaborative survival strategy of Sorangium cellulosum strains in nature.</title>
        <authorList>
            <person name="Han K."/>
            <person name="Peng R."/>
            <person name="Blom J."/>
            <person name="Li Y.-Z."/>
        </authorList>
    </citation>
    <scope>NUCLEOTIDE SEQUENCE [LARGE SCALE GENOMIC DNA]</scope>
    <source>
        <strain evidence="5 6">So0157-18</strain>
    </source>
</reference>
<dbReference type="GO" id="GO:0016020">
    <property type="term" value="C:membrane"/>
    <property type="evidence" value="ECO:0007669"/>
    <property type="project" value="InterPro"/>
</dbReference>
<keyword evidence="1" id="KW-0592">Phosphate transport</keyword>
<dbReference type="GO" id="GO:0016887">
    <property type="term" value="F:ATP hydrolysis activity"/>
    <property type="evidence" value="ECO:0007669"/>
    <property type="project" value="InterPro"/>
</dbReference>
<dbReference type="PANTHER" id="PTHR43423:SF1">
    <property type="entry name" value="ABC TRANSPORTER I FAMILY MEMBER 17"/>
    <property type="match status" value="1"/>
</dbReference>
<dbReference type="SMART" id="SM00382">
    <property type="entry name" value="AAA"/>
    <property type="match status" value="1"/>
</dbReference>
<dbReference type="PANTHER" id="PTHR43423">
    <property type="entry name" value="ABC TRANSPORTER I FAMILY MEMBER 17"/>
    <property type="match status" value="1"/>
</dbReference>
<proteinExistence type="predicted"/>
<comment type="caution">
    <text evidence="5">The sequence shown here is derived from an EMBL/GenBank/DDBJ whole genome shotgun (WGS) entry which is preliminary data.</text>
</comment>
<keyword evidence="3 5" id="KW-0067">ATP-binding</keyword>
<evidence type="ECO:0000259" key="4">
    <source>
        <dbReference type="PROSITE" id="PS50893"/>
    </source>
</evidence>
<dbReference type="InterPro" id="IPR003439">
    <property type="entry name" value="ABC_transporter-like_ATP-bd"/>
</dbReference>
<dbReference type="PROSITE" id="PS50893">
    <property type="entry name" value="ABC_TRANSPORTER_2"/>
    <property type="match status" value="1"/>
</dbReference>
<evidence type="ECO:0000256" key="3">
    <source>
        <dbReference type="ARBA" id="ARBA00022840"/>
    </source>
</evidence>
<evidence type="ECO:0000313" key="6">
    <source>
        <dbReference type="Proteomes" id="UP000075604"/>
    </source>
</evidence>
<dbReference type="Gene3D" id="3.40.50.300">
    <property type="entry name" value="P-loop containing nucleotide triphosphate hydrolases"/>
    <property type="match status" value="1"/>
</dbReference>
<feature type="domain" description="ABC transporter" evidence="4">
    <location>
        <begin position="7"/>
        <end position="246"/>
    </location>
</feature>
<evidence type="ECO:0000256" key="1">
    <source>
        <dbReference type="ARBA" id="ARBA00022592"/>
    </source>
</evidence>
<sequence>MAASAKLRADGLSVYYGRFLALKDIHLSITERRITALIGPSGCGKSTLLRAFNRMNDLIPGHRALGTIELDGRPLDAYDLDSLRKRVGMVFQRPNPFPLSVNDNVAFGPRIHALASGAGLSALVERSLAAVGLWEALKDRLCEPALALTSEQQQRLCLARVLAIEPEVLLMDEPCSALDPIATLHIEGLMRELARRYTIVLVTHNMQQAARVSDETGFMLLGELVEVAPTREIFTRPRDPRTDDYISGRYG</sequence>
<gene>
    <name evidence="5" type="primary">pstB</name>
    <name evidence="5" type="ORF">BE04_49410</name>
</gene>
<dbReference type="GO" id="GO:0005315">
    <property type="term" value="F:phosphate transmembrane transporter activity"/>
    <property type="evidence" value="ECO:0007669"/>
    <property type="project" value="InterPro"/>
</dbReference>
<name>A0A150P2T6_SORCE</name>
<protein>
    <submittedName>
        <fullName evidence="5">Phosphate ABC transporter ATP-binding protein</fullName>
    </submittedName>
</protein>
<evidence type="ECO:0000313" key="5">
    <source>
        <dbReference type="EMBL" id="KYF49808.1"/>
    </source>
</evidence>
<dbReference type="EMBL" id="JELX01004208">
    <property type="protein sequence ID" value="KYF49808.1"/>
    <property type="molecule type" value="Genomic_DNA"/>
</dbReference>
<keyword evidence="2" id="KW-0547">Nucleotide-binding</keyword>
<dbReference type="Pfam" id="PF00005">
    <property type="entry name" value="ABC_tran"/>
    <property type="match status" value="1"/>
</dbReference>
<dbReference type="Proteomes" id="UP000075604">
    <property type="component" value="Unassembled WGS sequence"/>
</dbReference>
<evidence type="ECO:0000256" key="2">
    <source>
        <dbReference type="ARBA" id="ARBA00022741"/>
    </source>
</evidence>
<dbReference type="InterPro" id="IPR027417">
    <property type="entry name" value="P-loop_NTPase"/>
</dbReference>
<keyword evidence="1" id="KW-0813">Transport</keyword>